<dbReference type="AlphaFoldDB" id="A0A2P2MT88"/>
<dbReference type="PANTHER" id="PTHR31115">
    <property type="entry name" value="OS05G0107300 PROTEIN"/>
    <property type="match status" value="1"/>
</dbReference>
<name>A0A2P2MT88_RHIMU</name>
<organism evidence="2">
    <name type="scientific">Rhizophora mucronata</name>
    <name type="common">Asiatic mangrove</name>
    <dbReference type="NCBI Taxonomy" id="61149"/>
    <lineage>
        <taxon>Eukaryota</taxon>
        <taxon>Viridiplantae</taxon>
        <taxon>Streptophyta</taxon>
        <taxon>Embryophyta</taxon>
        <taxon>Tracheophyta</taxon>
        <taxon>Spermatophyta</taxon>
        <taxon>Magnoliopsida</taxon>
        <taxon>eudicotyledons</taxon>
        <taxon>Gunneridae</taxon>
        <taxon>Pentapetalae</taxon>
        <taxon>rosids</taxon>
        <taxon>fabids</taxon>
        <taxon>Malpighiales</taxon>
        <taxon>Rhizophoraceae</taxon>
        <taxon>Rhizophora</taxon>
    </lineage>
</organism>
<reference evidence="2" key="1">
    <citation type="submission" date="2018-02" db="EMBL/GenBank/DDBJ databases">
        <title>Rhizophora mucronata_Transcriptome.</title>
        <authorList>
            <person name="Meera S.P."/>
            <person name="Sreeshan A."/>
            <person name="Augustine A."/>
        </authorList>
    </citation>
    <scope>NUCLEOTIDE SEQUENCE</scope>
    <source>
        <tissue evidence="2">Leaf</tissue>
    </source>
</reference>
<accession>A0A2P2MT88</accession>
<feature type="compositionally biased region" description="Basic and acidic residues" evidence="1">
    <location>
        <begin position="1"/>
        <end position="10"/>
    </location>
</feature>
<evidence type="ECO:0000256" key="1">
    <source>
        <dbReference type="SAM" id="MobiDB-lite"/>
    </source>
</evidence>
<sequence length="537" mass="57940">MPQKLEDKAKNVGSNKRVRTSKSDVRAEGRPTIPSRQQLLAEKCGDILQDVGAATVRFEEKIRRLPAGGEGWETKNKKKRSVGVVGGRSINGDRDIKRAMHQKMNTESKLRLACDSQGFRSKYSPGQVAISKLDGSSEPSISDNSTALRNEMENGSVSRDRMALLESKIVTKGSNKPNVHEDALASSPNTVVKAKVSRAPRTSSIMLLDSSLKAHSSASVQGLEQPANLNKVSVPGVAESQKRQMSAGSSSHAMAQWVGQRPHKNARTRRANIVAPVSSHDEGQISSQGFSASDISVRTSVGTSRSAIASTQDDIAASKVKREVESITSTFGLSESEESGAGENKMKDKVTDNGEVTLTTSQKPGAFLLPGRKNKLTTNENGDGVRRQGRSGRDSSSSRPGFPQVREKLENLPTTKPMPSVKPASERNKSKTGRPPSKKLKDQRALSRVGPMLNGSSLDLTAESDDREELFVAAKSARNASDLACSSPFWKEMESLFASISSKDMAYLKQQLSLAEELDESLSQILGIGYNASVLDF</sequence>
<dbReference type="EMBL" id="GGEC01052970">
    <property type="protein sequence ID" value="MBX33454.1"/>
    <property type="molecule type" value="Transcribed_RNA"/>
</dbReference>
<dbReference type="PANTHER" id="PTHR31115:SF4">
    <property type="entry name" value="SPECTRIN BETA CHAIN, BRAIN"/>
    <property type="match status" value="1"/>
</dbReference>
<proteinExistence type="predicted"/>
<protein>
    <submittedName>
        <fullName evidence="2">Uncharacterized protein LOC105640155 isoform X1</fullName>
    </submittedName>
</protein>
<feature type="region of interest" description="Disordered" evidence="1">
    <location>
        <begin position="1"/>
        <end position="34"/>
    </location>
</feature>
<feature type="compositionally biased region" description="Polar residues" evidence="1">
    <location>
        <begin position="354"/>
        <end position="363"/>
    </location>
</feature>
<feature type="region of interest" description="Disordered" evidence="1">
    <location>
        <begin position="328"/>
        <end position="459"/>
    </location>
</feature>
<evidence type="ECO:0000313" key="2">
    <source>
        <dbReference type="EMBL" id="MBX33454.1"/>
    </source>
</evidence>